<dbReference type="InterPro" id="IPR052224">
    <property type="entry name" value="THAP_domain_protein"/>
</dbReference>
<dbReference type="SMART" id="SM00980">
    <property type="entry name" value="THAP"/>
    <property type="match status" value="1"/>
</dbReference>
<keyword evidence="3" id="KW-0862">Zinc</keyword>
<dbReference type="PANTHER" id="PTHR46927:SF3">
    <property type="entry name" value="THAP-TYPE DOMAIN-CONTAINING PROTEIN"/>
    <property type="match status" value="1"/>
</dbReference>
<accession>A0A151IJE5</accession>
<keyword evidence="4 5" id="KW-0238">DNA-binding</keyword>
<feature type="domain" description="THAP-type" evidence="6">
    <location>
        <begin position="1"/>
        <end position="69"/>
    </location>
</feature>
<dbReference type="EMBL" id="KQ977258">
    <property type="protein sequence ID" value="KYN04631.1"/>
    <property type="molecule type" value="Genomic_DNA"/>
</dbReference>
<dbReference type="Pfam" id="PF05485">
    <property type="entry name" value="THAP"/>
    <property type="match status" value="1"/>
</dbReference>
<dbReference type="SMART" id="SM00692">
    <property type="entry name" value="DM3"/>
    <property type="match status" value="1"/>
</dbReference>
<dbReference type="AlphaFoldDB" id="A0A151IJE5"/>
<dbReference type="EMBL" id="KQ977417">
    <property type="protein sequence ID" value="KYN02851.1"/>
    <property type="molecule type" value="Genomic_DNA"/>
</dbReference>
<sequence length="91" mass="10434">MYCYDSVSSLLSHRFPKNSEELGLWLKNFQKDFVPTSYTRLCSDHFSEDSLDKTVTGHALKPGAVPTIFETVRCIFCNASKILHPHLTFHK</sequence>
<dbReference type="SUPFAM" id="SSF57716">
    <property type="entry name" value="Glucocorticoid receptor-like (DNA-binding domain)"/>
    <property type="match status" value="1"/>
</dbReference>
<dbReference type="EMBL" id="KQ977218">
    <property type="protein sequence ID" value="KYN04945.1"/>
    <property type="molecule type" value="Genomic_DNA"/>
</dbReference>
<evidence type="ECO:0000256" key="3">
    <source>
        <dbReference type="ARBA" id="ARBA00022833"/>
    </source>
</evidence>
<dbReference type="InterPro" id="IPR006612">
    <property type="entry name" value="THAP_Znf"/>
</dbReference>
<evidence type="ECO:0000259" key="6">
    <source>
        <dbReference type="PROSITE" id="PS50950"/>
    </source>
</evidence>
<keyword evidence="10" id="KW-1185">Reference proteome</keyword>
<dbReference type="Proteomes" id="UP000078542">
    <property type="component" value="Unassembled WGS sequence"/>
</dbReference>
<reference evidence="7 10" key="1">
    <citation type="submission" date="2016-03" db="EMBL/GenBank/DDBJ databases">
        <title>Cyphomyrmex costatus WGS genome.</title>
        <authorList>
            <person name="Nygaard S."/>
            <person name="Hu H."/>
            <person name="Boomsma J."/>
            <person name="Zhang G."/>
        </authorList>
    </citation>
    <scope>NUCLEOTIDE SEQUENCE [LARGE SCALE GENOMIC DNA]</scope>
    <source>
        <strain evidence="7">MS0001</strain>
        <tissue evidence="7">Whole body</tissue>
    </source>
</reference>
<gene>
    <name evidence="9" type="ORF">ALC62_04173</name>
    <name evidence="8" type="ORF">ALC62_04503</name>
    <name evidence="7" type="ORF">ALC62_06318</name>
</gene>
<evidence type="ECO:0000256" key="4">
    <source>
        <dbReference type="ARBA" id="ARBA00023125"/>
    </source>
</evidence>
<organism evidence="7 10">
    <name type="scientific">Cyphomyrmex costatus</name>
    <dbReference type="NCBI Taxonomy" id="456900"/>
    <lineage>
        <taxon>Eukaryota</taxon>
        <taxon>Metazoa</taxon>
        <taxon>Ecdysozoa</taxon>
        <taxon>Arthropoda</taxon>
        <taxon>Hexapoda</taxon>
        <taxon>Insecta</taxon>
        <taxon>Pterygota</taxon>
        <taxon>Neoptera</taxon>
        <taxon>Endopterygota</taxon>
        <taxon>Hymenoptera</taxon>
        <taxon>Apocrita</taxon>
        <taxon>Aculeata</taxon>
        <taxon>Formicoidea</taxon>
        <taxon>Formicidae</taxon>
        <taxon>Myrmicinae</taxon>
        <taxon>Cyphomyrmex</taxon>
    </lineage>
</organism>
<keyword evidence="1" id="KW-0479">Metal-binding</keyword>
<evidence type="ECO:0000256" key="5">
    <source>
        <dbReference type="PROSITE-ProRule" id="PRU00309"/>
    </source>
</evidence>
<proteinExistence type="predicted"/>
<dbReference type="GO" id="GO:0003677">
    <property type="term" value="F:DNA binding"/>
    <property type="evidence" value="ECO:0007669"/>
    <property type="project" value="UniProtKB-UniRule"/>
</dbReference>
<evidence type="ECO:0000313" key="10">
    <source>
        <dbReference type="Proteomes" id="UP000078542"/>
    </source>
</evidence>
<evidence type="ECO:0000313" key="7">
    <source>
        <dbReference type="EMBL" id="KYN02851.1"/>
    </source>
</evidence>
<dbReference type="PANTHER" id="PTHR46927">
    <property type="entry name" value="AGAP005574-PA"/>
    <property type="match status" value="1"/>
</dbReference>
<evidence type="ECO:0000313" key="8">
    <source>
        <dbReference type="EMBL" id="KYN04631.1"/>
    </source>
</evidence>
<evidence type="ECO:0000256" key="1">
    <source>
        <dbReference type="ARBA" id="ARBA00022723"/>
    </source>
</evidence>
<dbReference type="PROSITE" id="PS50950">
    <property type="entry name" value="ZF_THAP"/>
    <property type="match status" value="1"/>
</dbReference>
<dbReference type="GO" id="GO:0008270">
    <property type="term" value="F:zinc ion binding"/>
    <property type="evidence" value="ECO:0007669"/>
    <property type="project" value="UniProtKB-KW"/>
</dbReference>
<evidence type="ECO:0000313" key="9">
    <source>
        <dbReference type="EMBL" id="KYN04945.1"/>
    </source>
</evidence>
<evidence type="ECO:0000256" key="2">
    <source>
        <dbReference type="ARBA" id="ARBA00022771"/>
    </source>
</evidence>
<keyword evidence="2 5" id="KW-0863">Zinc-finger</keyword>
<protein>
    <submittedName>
        <fullName evidence="7">THAP domain-containing protein 4</fullName>
    </submittedName>
</protein>
<name>A0A151IJE5_9HYME</name>